<feature type="signal peptide" evidence="2">
    <location>
        <begin position="1"/>
        <end position="23"/>
    </location>
</feature>
<protein>
    <submittedName>
        <fullName evidence="3">Uncharacterized protein</fullName>
    </submittedName>
</protein>
<evidence type="ECO:0000256" key="1">
    <source>
        <dbReference type="SAM" id="Phobius"/>
    </source>
</evidence>
<evidence type="ECO:0000256" key="2">
    <source>
        <dbReference type="SAM" id="SignalP"/>
    </source>
</evidence>
<keyword evidence="1" id="KW-0812">Transmembrane</keyword>
<accession>A0A3R6AQ49</accession>
<feature type="transmembrane region" description="Helical" evidence="1">
    <location>
        <begin position="358"/>
        <end position="374"/>
    </location>
</feature>
<dbReference type="EMBL" id="QSHO01000020">
    <property type="protein sequence ID" value="RHC13502.1"/>
    <property type="molecule type" value="Genomic_DNA"/>
</dbReference>
<proteinExistence type="predicted"/>
<evidence type="ECO:0000313" key="3">
    <source>
        <dbReference type="EMBL" id="RHC13502.1"/>
    </source>
</evidence>
<keyword evidence="2" id="KW-0732">Signal</keyword>
<evidence type="ECO:0000313" key="4">
    <source>
        <dbReference type="Proteomes" id="UP000283513"/>
    </source>
</evidence>
<dbReference type="RefSeq" id="WP_118599066.1">
    <property type="nucleotide sequence ID" value="NZ_QSHO01000020.1"/>
</dbReference>
<keyword evidence="1" id="KW-1133">Transmembrane helix</keyword>
<organism evidence="3 4">
    <name type="scientific">Roseburia intestinalis</name>
    <dbReference type="NCBI Taxonomy" id="166486"/>
    <lineage>
        <taxon>Bacteria</taxon>
        <taxon>Bacillati</taxon>
        <taxon>Bacillota</taxon>
        <taxon>Clostridia</taxon>
        <taxon>Lachnospirales</taxon>
        <taxon>Lachnospiraceae</taxon>
        <taxon>Roseburia</taxon>
    </lineage>
</organism>
<dbReference type="AlphaFoldDB" id="A0A3R6AQ49"/>
<dbReference type="Proteomes" id="UP000283513">
    <property type="component" value="Unassembled WGS sequence"/>
</dbReference>
<feature type="chain" id="PRO_5018669982" evidence="2">
    <location>
        <begin position="24"/>
        <end position="388"/>
    </location>
</feature>
<sequence length="388" mass="45921">MEKLKMGIRVFVLMLLMQVHVFATQVYEESENITDTESVVGQDLTEKNETNKTGQAAFNIHINVPDGFMDEIQLLFISQETEDEFECVLTQENQYAMSFLLNGSQTYDLMYYYKSYKEYEIAEIPDYYECGTESLWDVTYDMIVRSEPTNKKLTPLFGDMDETELEQQNFVSDIFPGMSEDDVIDWYYNKIKEIRKKQIEDDWSPFVNGTKNKSSKKIFKGVSGTNEEWDELSDEQILTFYYACVLPYIIIQNNDFDYDEYMDKLELFSKQCKQLKMTDLYDVTERLWQYIWQYQREKHQMPNFATNCLTMFRSEKNQENLTNDISEKEQSGNNSDNVNTQSEEGLGTIIIRMLLNHIWSWVLFIISGILLVYLRKKEKDDKKGVTKR</sequence>
<reference evidence="3 4" key="1">
    <citation type="submission" date="2018-08" db="EMBL/GenBank/DDBJ databases">
        <title>A genome reference for cultivated species of the human gut microbiota.</title>
        <authorList>
            <person name="Zou Y."/>
            <person name="Xue W."/>
            <person name="Luo G."/>
        </authorList>
    </citation>
    <scope>NUCLEOTIDE SEQUENCE [LARGE SCALE GENOMIC DNA]</scope>
    <source>
        <strain evidence="3 4">AM37-1AC</strain>
    </source>
</reference>
<comment type="caution">
    <text evidence="3">The sequence shown here is derived from an EMBL/GenBank/DDBJ whole genome shotgun (WGS) entry which is preliminary data.</text>
</comment>
<name>A0A3R6AQ49_9FIRM</name>
<gene>
    <name evidence="3" type="ORF">DW856_17050</name>
</gene>
<keyword evidence="1" id="KW-0472">Membrane</keyword>